<evidence type="ECO:0000313" key="1">
    <source>
        <dbReference type="EMBL" id="NME43829.1"/>
    </source>
</evidence>
<name>A0A3E3E4K0_9FIRM</name>
<reference evidence="1 4" key="2">
    <citation type="submission" date="2020-04" db="EMBL/GenBank/DDBJ databases">
        <authorList>
            <person name="Hitch T.C.A."/>
            <person name="Wylensek D."/>
            <person name="Clavel T."/>
        </authorList>
    </citation>
    <scope>NUCLEOTIDE SEQUENCE [LARGE SCALE GENOMIC DNA]</scope>
    <source>
        <strain evidence="1 4">BSM-383-APC-22F</strain>
    </source>
</reference>
<dbReference type="EMBL" id="JABAFR010000005">
    <property type="protein sequence ID" value="NME43829.1"/>
    <property type="molecule type" value="Genomic_DNA"/>
</dbReference>
<dbReference type="InterPro" id="IPR017259">
    <property type="entry name" value="UCP037672"/>
</dbReference>
<dbReference type="Pfam" id="PF12650">
    <property type="entry name" value="DUF3784"/>
    <property type="match status" value="1"/>
</dbReference>
<comment type="caution">
    <text evidence="2">The sequence shown here is derived from an EMBL/GenBank/DDBJ whole genome shotgun (WGS) entry which is preliminary data.</text>
</comment>
<gene>
    <name evidence="2" type="ORF">DXC78_07135</name>
    <name evidence="1" type="ORF">HF861_02895</name>
</gene>
<evidence type="ECO:0000313" key="3">
    <source>
        <dbReference type="Proteomes" id="UP000260721"/>
    </source>
</evidence>
<protein>
    <submittedName>
        <fullName evidence="2">DUF3784 domain-containing protein</fullName>
    </submittedName>
</protein>
<accession>A0A3E3E4K0</accession>
<sequence length="51" mass="5788">MSLLNPSTILSLLLTLFFFILSLVFGALKEKSVFLISGFNILSKEERMSYD</sequence>
<dbReference type="AlphaFoldDB" id="A0A3E3E4K0"/>
<organism evidence="2 3">
    <name type="scientific">Faecalicoccus pleomorphus</name>
    <dbReference type="NCBI Taxonomy" id="1323"/>
    <lineage>
        <taxon>Bacteria</taxon>
        <taxon>Bacillati</taxon>
        <taxon>Bacillota</taxon>
        <taxon>Erysipelotrichia</taxon>
        <taxon>Erysipelotrichales</taxon>
        <taxon>Erysipelotrichaceae</taxon>
        <taxon>Faecalicoccus</taxon>
    </lineage>
</organism>
<evidence type="ECO:0000313" key="4">
    <source>
        <dbReference type="Proteomes" id="UP000540014"/>
    </source>
</evidence>
<dbReference type="EMBL" id="QUSK01000014">
    <property type="protein sequence ID" value="RGD76269.1"/>
    <property type="molecule type" value="Genomic_DNA"/>
</dbReference>
<proteinExistence type="predicted"/>
<dbReference type="Proteomes" id="UP000540014">
    <property type="component" value="Unassembled WGS sequence"/>
</dbReference>
<evidence type="ECO:0000313" key="2">
    <source>
        <dbReference type="EMBL" id="RGD76269.1"/>
    </source>
</evidence>
<dbReference type="RefSeq" id="WP_117446391.1">
    <property type="nucleotide sequence ID" value="NZ_CALCIP010000014.1"/>
</dbReference>
<reference evidence="2 3" key="1">
    <citation type="submission" date="2018-08" db="EMBL/GenBank/DDBJ databases">
        <title>A genome reference for cultivated species of the human gut microbiota.</title>
        <authorList>
            <person name="Zou Y."/>
            <person name="Xue W."/>
            <person name="Luo G."/>
        </authorList>
    </citation>
    <scope>NUCLEOTIDE SEQUENCE [LARGE SCALE GENOMIC DNA]</scope>
    <source>
        <strain evidence="2 3">TF08-11</strain>
    </source>
</reference>
<dbReference type="Proteomes" id="UP000260721">
    <property type="component" value="Unassembled WGS sequence"/>
</dbReference>